<evidence type="ECO:0000256" key="1">
    <source>
        <dbReference type="SAM" id="MobiDB-lite"/>
    </source>
</evidence>
<feature type="transmembrane region" description="Helical" evidence="2">
    <location>
        <begin position="62"/>
        <end position="81"/>
    </location>
</feature>
<comment type="caution">
    <text evidence="3">The sequence shown here is derived from an EMBL/GenBank/DDBJ whole genome shotgun (WGS) entry which is preliminary data.</text>
</comment>
<evidence type="ECO:0000313" key="3">
    <source>
        <dbReference type="EMBL" id="PRQ05331.1"/>
    </source>
</evidence>
<dbReference type="Proteomes" id="UP000237968">
    <property type="component" value="Unassembled WGS sequence"/>
</dbReference>
<dbReference type="RefSeq" id="WP_106389797.1">
    <property type="nucleotide sequence ID" value="NZ_PVNK01000015.1"/>
</dbReference>
<dbReference type="OrthoDB" id="6992770at2"/>
<keyword evidence="4" id="KW-1185">Reference proteome</keyword>
<evidence type="ECO:0000256" key="2">
    <source>
        <dbReference type="SAM" id="Phobius"/>
    </source>
</evidence>
<feature type="transmembrane region" description="Helical" evidence="2">
    <location>
        <begin position="125"/>
        <end position="150"/>
    </location>
</feature>
<accession>A0A2S9YJS8</accession>
<dbReference type="AlphaFoldDB" id="A0A2S9YJS8"/>
<keyword evidence="2" id="KW-1133">Transmembrane helix</keyword>
<keyword evidence="2" id="KW-0472">Membrane</keyword>
<name>A0A2S9YJS8_9BACT</name>
<organism evidence="3 4">
    <name type="scientific">Enhygromyxa salina</name>
    <dbReference type="NCBI Taxonomy" id="215803"/>
    <lineage>
        <taxon>Bacteria</taxon>
        <taxon>Pseudomonadati</taxon>
        <taxon>Myxococcota</taxon>
        <taxon>Polyangia</taxon>
        <taxon>Nannocystales</taxon>
        <taxon>Nannocystaceae</taxon>
        <taxon>Enhygromyxa</taxon>
    </lineage>
</organism>
<evidence type="ECO:0000313" key="4">
    <source>
        <dbReference type="Proteomes" id="UP000237968"/>
    </source>
</evidence>
<feature type="transmembrane region" description="Helical" evidence="2">
    <location>
        <begin position="31"/>
        <end position="50"/>
    </location>
</feature>
<proteinExistence type="predicted"/>
<protein>
    <submittedName>
        <fullName evidence="3">Uncharacterized protein</fullName>
    </submittedName>
</protein>
<sequence>MTGFNPYAPPSAESDGPSDLPGTGEPLFTDAQVAGATFLGSPIAGFIVLAINERRMGRTQRFGKTVVVGVLASVAVFALALVIPPEVPNFVLTLAYLFGMQQLARHWQGEELMERLSSGTTKGSNWVIVGVGVACFAAVVGLAFGLFLLAPSLFPDA</sequence>
<feature type="region of interest" description="Disordered" evidence="1">
    <location>
        <begin position="1"/>
        <end position="26"/>
    </location>
</feature>
<dbReference type="EMBL" id="PVNK01000015">
    <property type="protein sequence ID" value="PRQ05331.1"/>
    <property type="molecule type" value="Genomic_DNA"/>
</dbReference>
<reference evidence="3 4" key="1">
    <citation type="submission" date="2018-03" db="EMBL/GenBank/DDBJ databases">
        <title>Draft Genome Sequences of the Obligatory Marine Myxobacteria Enhygromyxa salina SWB005.</title>
        <authorList>
            <person name="Poehlein A."/>
            <person name="Moghaddam J.A."/>
            <person name="Harms H."/>
            <person name="Alanjari M."/>
            <person name="Koenig G.M."/>
            <person name="Daniel R."/>
            <person name="Schaeberle T.F."/>
        </authorList>
    </citation>
    <scope>NUCLEOTIDE SEQUENCE [LARGE SCALE GENOMIC DNA]</scope>
    <source>
        <strain evidence="3 4">SWB005</strain>
    </source>
</reference>
<keyword evidence="2" id="KW-0812">Transmembrane</keyword>
<gene>
    <name evidence="3" type="ORF">ENSA5_03210</name>
</gene>